<dbReference type="STRING" id="397948.Cmaq_1881"/>
<dbReference type="KEGG" id="cma:Cmaq_1881"/>
<dbReference type="eggNOG" id="arCOG07432">
    <property type="taxonomic scope" value="Archaea"/>
</dbReference>
<dbReference type="GeneID" id="42991029"/>
<sequence length="54" mass="6308">MDVKSSETIIELIRREFGEDSELVLSLYKAYRERGVKGIREELNTMLSKYGIKL</sequence>
<evidence type="ECO:0000313" key="1">
    <source>
        <dbReference type="EMBL" id="ABW02698.1"/>
    </source>
</evidence>
<protein>
    <submittedName>
        <fullName evidence="1">Uncharacterized protein</fullName>
    </submittedName>
</protein>
<dbReference type="EMBL" id="CP000852">
    <property type="protein sequence ID" value="ABW02698.1"/>
    <property type="molecule type" value="Genomic_DNA"/>
</dbReference>
<evidence type="ECO:0000313" key="2">
    <source>
        <dbReference type="Proteomes" id="UP000001137"/>
    </source>
</evidence>
<dbReference type="RefSeq" id="WP_012186917.1">
    <property type="nucleotide sequence ID" value="NC_009954.1"/>
</dbReference>
<dbReference type="HOGENOM" id="CLU_3038852_0_0_2"/>
<reference evidence="1 2" key="1">
    <citation type="submission" date="2007-10" db="EMBL/GenBank/DDBJ databases">
        <title>Complete sequence of Caldivirga maquilingensis IC-167.</title>
        <authorList>
            <consortium name="US DOE Joint Genome Institute"/>
            <person name="Copeland A."/>
            <person name="Lucas S."/>
            <person name="Lapidus A."/>
            <person name="Barry K."/>
            <person name="Glavina del Rio T."/>
            <person name="Dalin E."/>
            <person name="Tice H."/>
            <person name="Pitluck S."/>
            <person name="Saunders E."/>
            <person name="Brettin T."/>
            <person name="Bruce D."/>
            <person name="Detter J.C."/>
            <person name="Han C."/>
            <person name="Schmutz J."/>
            <person name="Larimer F."/>
            <person name="Land M."/>
            <person name="Hauser L."/>
            <person name="Kyrpides N."/>
            <person name="Ivanova N."/>
            <person name="Biddle J.F."/>
            <person name="Zhang Z."/>
            <person name="Fitz-Gibbon S.T."/>
            <person name="Lowe T.M."/>
            <person name="Saltikov C."/>
            <person name="House C.H."/>
            <person name="Richardson P."/>
        </authorList>
    </citation>
    <scope>NUCLEOTIDE SEQUENCE [LARGE SCALE GENOMIC DNA]</scope>
    <source>
        <strain evidence="2">ATCC 700844 / DSM 13496 / JCM 10307 / IC-167</strain>
    </source>
</reference>
<organism evidence="1 2">
    <name type="scientific">Caldivirga maquilingensis (strain ATCC 700844 / DSM 13496 / JCM 10307 / IC-167)</name>
    <dbReference type="NCBI Taxonomy" id="397948"/>
    <lineage>
        <taxon>Archaea</taxon>
        <taxon>Thermoproteota</taxon>
        <taxon>Thermoprotei</taxon>
        <taxon>Thermoproteales</taxon>
        <taxon>Thermoproteaceae</taxon>
        <taxon>Caldivirga</taxon>
    </lineage>
</organism>
<accession>A8MBG5</accession>
<keyword evidence="2" id="KW-1185">Reference proteome</keyword>
<dbReference type="Proteomes" id="UP000001137">
    <property type="component" value="Chromosome"/>
</dbReference>
<dbReference type="AlphaFoldDB" id="A8MBG5"/>
<name>A8MBG5_CALMQ</name>
<gene>
    <name evidence="1" type="ordered locus">Cmaq_1881</name>
</gene>
<dbReference type="OrthoDB" id="378580at2157"/>
<proteinExistence type="predicted"/>